<evidence type="ECO:0000313" key="4">
    <source>
        <dbReference type="Proteomes" id="UP001162800"/>
    </source>
</evidence>
<protein>
    <submittedName>
        <fullName evidence="3">Triacylglycerol lipase</fullName>
    </submittedName>
</protein>
<dbReference type="Pfam" id="PF00561">
    <property type="entry name" value="Abhydrolase_1"/>
    <property type="match status" value="1"/>
</dbReference>
<evidence type="ECO:0000313" key="3">
    <source>
        <dbReference type="EMBL" id="UYG53372.1"/>
    </source>
</evidence>
<proteinExistence type="predicted"/>
<keyword evidence="4" id="KW-1185">Reference proteome</keyword>
<dbReference type="InterPro" id="IPR029058">
    <property type="entry name" value="AB_hydrolase_fold"/>
</dbReference>
<reference evidence="3" key="1">
    <citation type="submission" date="2022-09" db="EMBL/GenBank/DDBJ databases">
        <title>The complete genome of Acidovorax sp. 5MLIR.</title>
        <authorList>
            <person name="Liu L."/>
            <person name="Yue J."/>
            <person name="Yang F."/>
            <person name="Yuan J."/>
            <person name="Li L."/>
        </authorList>
    </citation>
    <scope>NUCLEOTIDE SEQUENCE</scope>
    <source>
        <strain evidence="3">5MLIR</strain>
        <plasmid evidence="3">unnamed1</plasmid>
    </source>
</reference>
<geneLocation type="plasmid" evidence="3 4">
    <name>unnamed1</name>
</geneLocation>
<feature type="chain" id="PRO_5045975770" evidence="1">
    <location>
        <begin position="29"/>
        <end position="313"/>
    </location>
</feature>
<dbReference type="InterPro" id="IPR000073">
    <property type="entry name" value="AB_hydrolase_1"/>
</dbReference>
<evidence type="ECO:0000256" key="1">
    <source>
        <dbReference type="SAM" id="SignalP"/>
    </source>
</evidence>
<name>A0ABY6GFT0_9BURK</name>
<feature type="domain" description="AB hydrolase-1" evidence="2">
    <location>
        <begin position="39"/>
        <end position="229"/>
    </location>
</feature>
<evidence type="ECO:0000259" key="2">
    <source>
        <dbReference type="Pfam" id="PF00561"/>
    </source>
</evidence>
<dbReference type="SUPFAM" id="SSF53474">
    <property type="entry name" value="alpha/beta-Hydrolases"/>
    <property type="match status" value="1"/>
</dbReference>
<feature type="signal peptide" evidence="1">
    <location>
        <begin position="1"/>
        <end position="28"/>
    </location>
</feature>
<gene>
    <name evidence="3" type="ORF">M9799_18535</name>
</gene>
<sequence length="313" mass="33113">MTGCLHRVLRRLLFMAAAGLLLAGMAQAQGGDGYTQTRYPIMLVHGLFGFDTTLGMEYFYGIPGALRQGGARVYVARVSGAHSTEVRGEQLLAQVRNVLALSGAAKVHLIGHSHGGLTARYVAGVAPQLVASVTAIAAPNRGSRLADIVRNATPPGSVSESVAKGAARALVGLIGLFSGGERLPQMPAAALNSFTTAGIADFNRRFPQGVPSGCGHGEELVDGVRYYSWTGTRLLTNPLDPSDLPLSLLGLVFDEPNDGLVTACSARLGTHLGDYPHNHLDQINQMLGLRGWFSVDPVALYRQHANRLKLLGL</sequence>
<dbReference type="EMBL" id="CP106882">
    <property type="protein sequence ID" value="UYG53372.1"/>
    <property type="molecule type" value="Genomic_DNA"/>
</dbReference>
<dbReference type="Proteomes" id="UP001162800">
    <property type="component" value="Plasmid unnamed1"/>
</dbReference>
<keyword evidence="1" id="KW-0732">Signal</keyword>
<dbReference type="Gene3D" id="3.40.50.1820">
    <property type="entry name" value="alpha/beta hydrolase"/>
    <property type="match status" value="1"/>
</dbReference>
<keyword evidence="3" id="KW-0614">Plasmid</keyword>
<organism evidence="3 4">
    <name type="scientific">Comamonas endophytica</name>
    <dbReference type="NCBI Taxonomy" id="2949090"/>
    <lineage>
        <taxon>Bacteria</taxon>
        <taxon>Pseudomonadati</taxon>
        <taxon>Pseudomonadota</taxon>
        <taxon>Betaproteobacteria</taxon>
        <taxon>Burkholderiales</taxon>
        <taxon>Comamonadaceae</taxon>
        <taxon>Comamonas</taxon>
    </lineage>
</organism>
<accession>A0ABY6GFT0</accession>
<dbReference type="RefSeq" id="WP_231043763.1">
    <property type="nucleotide sequence ID" value="NZ_CP106882.1"/>
</dbReference>